<name>A0A1Q9LIS8_9PSEU</name>
<evidence type="ECO:0000313" key="2">
    <source>
        <dbReference type="EMBL" id="OLR91938.1"/>
    </source>
</evidence>
<dbReference type="NCBIfam" id="TIGR01444">
    <property type="entry name" value="fkbM_fam"/>
    <property type="match status" value="1"/>
</dbReference>
<proteinExistence type="predicted"/>
<gene>
    <name evidence="2" type="ORF">BJP25_24230</name>
</gene>
<dbReference type="PANTHER" id="PTHR34203">
    <property type="entry name" value="METHYLTRANSFERASE, FKBM FAMILY PROTEIN"/>
    <property type="match status" value="1"/>
</dbReference>
<dbReference type="Pfam" id="PF05050">
    <property type="entry name" value="Methyltransf_21"/>
    <property type="match status" value="1"/>
</dbReference>
<reference evidence="2 3" key="1">
    <citation type="submission" date="2016-10" db="EMBL/GenBank/DDBJ databases">
        <title>The Draft Genome Sequence of Actinokineospora bangkokensis 44EHWT reveals the biosynthetic pathway of antifungal compounds Thailandins with unusual extender unit butylmalonyl-CoA.</title>
        <authorList>
            <person name="Greule A."/>
            <person name="Intra B."/>
            <person name="Flemming S."/>
            <person name="Rommel M.G."/>
            <person name="Panbangred W."/>
            <person name="Bechthold A."/>
        </authorList>
    </citation>
    <scope>NUCLEOTIDE SEQUENCE [LARGE SCALE GENOMIC DNA]</scope>
    <source>
        <strain evidence="2 3">44EHW</strain>
    </source>
</reference>
<keyword evidence="3" id="KW-1185">Reference proteome</keyword>
<protein>
    <recommendedName>
        <fullName evidence="1">Methyltransferase FkbM domain-containing protein</fullName>
    </recommendedName>
</protein>
<dbReference type="SUPFAM" id="SSF53335">
    <property type="entry name" value="S-adenosyl-L-methionine-dependent methyltransferases"/>
    <property type="match status" value="1"/>
</dbReference>
<evidence type="ECO:0000313" key="3">
    <source>
        <dbReference type="Proteomes" id="UP000186040"/>
    </source>
</evidence>
<dbReference type="InterPro" id="IPR006342">
    <property type="entry name" value="FkbM_mtfrase"/>
</dbReference>
<dbReference type="InterPro" id="IPR029063">
    <property type="entry name" value="SAM-dependent_MTases_sf"/>
</dbReference>
<comment type="caution">
    <text evidence="2">The sequence shown here is derived from an EMBL/GenBank/DDBJ whole genome shotgun (WGS) entry which is preliminary data.</text>
</comment>
<organism evidence="2 3">
    <name type="scientific">Actinokineospora bangkokensis</name>
    <dbReference type="NCBI Taxonomy" id="1193682"/>
    <lineage>
        <taxon>Bacteria</taxon>
        <taxon>Bacillati</taxon>
        <taxon>Actinomycetota</taxon>
        <taxon>Actinomycetes</taxon>
        <taxon>Pseudonocardiales</taxon>
        <taxon>Pseudonocardiaceae</taxon>
        <taxon>Actinokineospora</taxon>
    </lineage>
</organism>
<sequence>MTGPAVDPGQILGVNDHETEHLRAEIFDRRAYLPPPLSLPPGAVVVDVGANIGVFSLFALAESPGATVYACEPVPQLVDVLRRNLAPHPSAHVLPIGLSDVDEDVEFTYHPGFTTMSAQTAHADVRADRDLVARTAGVTDPDEAAVLAELVAHRFRAVPVRARVRRLSGVLTELGVNSVDLLKVDVQRAEAAVLRGLDPAHWAGVRQVVVEVHDAPGPTAGRLAEVVGRLRALGFEVRAEQEPALAGSDRYTAFAHRAVARRGGGERS</sequence>
<accession>A0A1Q9LIS8</accession>
<feature type="domain" description="Methyltransferase FkbM" evidence="1">
    <location>
        <begin position="47"/>
        <end position="236"/>
    </location>
</feature>
<dbReference type="EMBL" id="MKQR01000018">
    <property type="protein sequence ID" value="OLR91938.1"/>
    <property type="molecule type" value="Genomic_DNA"/>
</dbReference>
<dbReference type="InterPro" id="IPR052514">
    <property type="entry name" value="SAM-dependent_MTase"/>
</dbReference>
<dbReference type="PANTHER" id="PTHR34203:SF13">
    <property type="entry name" value="EXPRESSED PROTEIN"/>
    <property type="match status" value="1"/>
</dbReference>
<dbReference type="AlphaFoldDB" id="A0A1Q9LIS8"/>
<evidence type="ECO:0000259" key="1">
    <source>
        <dbReference type="Pfam" id="PF05050"/>
    </source>
</evidence>
<dbReference type="STRING" id="1193682.BJP25_24230"/>
<dbReference type="Proteomes" id="UP000186040">
    <property type="component" value="Unassembled WGS sequence"/>
</dbReference>
<dbReference type="Gene3D" id="3.40.50.150">
    <property type="entry name" value="Vaccinia Virus protein VP39"/>
    <property type="match status" value="1"/>
</dbReference>